<feature type="compositionally biased region" description="Low complexity" evidence="1">
    <location>
        <begin position="11"/>
        <end position="21"/>
    </location>
</feature>
<dbReference type="Proteomes" id="UP000010729">
    <property type="component" value="Unassembled WGS sequence"/>
</dbReference>
<dbReference type="InterPro" id="IPR015797">
    <property type="entry name" value="NUDIX_hydrolase-like_dom_sf"/>
</dbReference>
<dbReference type="AlphaFoldDB" id="N1VCV9"/>
<dbReference type="OrthoDB" id="177518at2"/>
<feature type="region of interest" description="Disordered" evidence="1">
    <location>
        <begin position="1"/>
        <end position="25"/>
    </location>
</feature>
<comment type="caution">
    <text evidence="2">The sequence shown here is derived from an EMBL/GenBank/DDBJ whole genome shotgun (WGS) entry which is preliminary data.</text>
</comment>
<sequence>MFSHMTDMLTEAPAPIAPEAPAGRDRTIRRLDRQPIFRSAFVTHDLDHVRFPNGRDGKYSVIGVAEGFGVLAIPVLTFRGIDYLGLVSQYRYPVQVESLEFVRGGATEMTAAEAGREVREETGIEPGHAEYLGAVHPDTGMLSTEAGVWLFRQHPSDKDLDFTEDESGAMTSWHSLGEMLGLIRSGRIRCGITLAAFALLQASCRLRGTV</sequence>
<gene>
    <name evidence="2" type="ORF">D477_000630</name>
</gene>
<evidence type="ECO:0000256" key="1">
    <source>
        <dbReference type="SAM" id="MobiDB-lite"/>
    </source>
</evidence>
<proteinExistence type="predicted"/>
<keyword evidence="2" id="KW-0378">Hydrolase</keyword>
<keyword evidence="3" id="KW-1185">Reference proteome</keyword>
<protein>
    <submittedName>
        <fullName evidence="2">NUDIX hydrolase</fullName>
    </submittedName>
</protein>
<accession>N1VCV9</accession>
<dbReference type="RefSeq" id="WP_005266182.1">
    <property type="nucleotide sequence ID" value="NZ_ANPE02000023.1"/>
</dbReference>
<dbReference type="EMBL" id="ANPE02000023">
    <property type="protein sequence ID" value="EMY36143.1"/>
    <property type="molecule type" value="Genomic_DNA"/>
</dbReference>
<organism evidence="2 3">
    <name type="scientific">Arthrobacter crystallopoietes BAB-32</name>
    <dbReference type="NCBI Taxonomy" id="1246476"/>
    <lineage>
        <taxon>Bacteria</taxon>
        <taxon>Bacillati</taxon>
        <taxon>Actinomycetota</taxon>
        <taxon>Actinomycetes</taxon>
        <taxon>Micrococcales</taxon>
        <taxon>Micrococcaceae</taxon>
        <taxon>Crystallibacter</taxon>
    </lineage>
</organism>
<dbReference type="CDD" id="cd03424">
    <property type="entry name" value="NUDIX_ADPRase_Nudt5_UGPPase_Nudt14"/>
    <property type="match status" value="1"/>
</dbReference>
<dbReference type="GO" id="GO:0016787">
    <property type="term" value="F:hydrolase activity"/>
    <property type="evidence" value="ECO:0007669"/>
    <property type="project" value="UniProtKB-KW"/>
</dbReference>
<name>N1VCV9_9MICC</name>
<dbReference type="Gene3D" id="3.90.79.10">
    <property type="entry name" value="Nucleoside Triphosphate Pyrophosphohydrolase"/>
    <property type="match status" value="1"/>
</dbReference>
<dbReference type="SUPFAM" id="SSF55811">
    <property type="entry name" value="Nudix"/>
    <property type="match status" value="1"/>
</dbReference>
<reference evidence="2 3" key="1">
    <citation type="journal article" date="2013" name="Genome Announc.">
        <title>Draft Genome Sequence of Arthrobacter crystallopoietes Strain BAB-32, Revealing Genes for Bioremediation.</title>
        <authorList>
            <person name="Joshi M.N."/>
            <person name="Pandit A.S."/>
            <person name="Sharma A."/>
            <person name="Pandya R.V."/>
            <person name="Desai S.M."/>
            <person name="Saxena A.K."/>
            <person name="Bagatharia S.B."/>
        </authorList>
    </citation>
    <scope>NUCLEOTIDE SEQUENCE [LARGE SCALE GENOMIC DNA]</scope>
    <source>
        <strain evidence="2 3">BAB-32</strain>
    </source>
</reference>
<evidence type="ECO:0000313" key="3">
    <source>
        <dbReference type="Proteomes" id="UP000010729"/>
    </source>
</evidence>
<evidence type="ECO:0000313" key="2">
    <source>
        <dbReference type="EMBL" id="EMY36143.1"/>
    </source>
</evidence>